<gene>
    <name evidence="3" type="ORF">CALCODRAFT_301788</name>
</gene>
<evidence type="ECO:0000313" key="3">
    <source>
        <dbReference type="EMBL" id="KZT56793.1"/>
    </source>
</evidence>
<dbReference type="CDD" id="cd10527">
    <property type="entry name" value="SET_LSMT"/>
    <property type="match status" value="1"/>
</dbReference>
<evidence type="ECO:0000313" key="4">
    <source>
        <dbReference type="Proteomes" id="UP000076842"/>
    </source>
</evidence>
<feature type="coiled-coil region" evidence="1">
    <location>
        <begin position="319"/>
        <end position="346"/>
    </location>
</feature>
<evidence type="ECO:0000259" key="2">
    <source>
        <dbReference type="PROSITE" id="PS50280"/>
    </source>
</evidence>
<accession>A0A165FIE1</accession>
<dbReference type="SUPFAM" id="SSF82199">
    <property type="entry name" value="SET domain"/>
    <property type="match status" value="1"/>
</dbReference>
<dbReference type="InterPro" id="IPR046341">
    <property type="entry name" value="SET_dom_sf"/>
</dbReference>
<evidence type="ECO:0000256" key="1">
    <source>
        <dbReference type="SAM" id="Coils"/>
    </source>
</evidence>
<dbReference type="FunCoup" id="A0A165FIE1">
    <property type="interactions" value="166"/>
</dbReference>
<proteinExistence type="predicted"/>
<dbReference type="GO" id="GO:0005634">
    <property type="term" value="C:nucleus"/>
    <property type="evidence" value="ECO:0007669"/>
    <property type="project" value="TreeGrafter"/>
</dbReference>
<sequence length="494" mass="55587">MSSSTSPLPDPVLETLLQWFTDNNVWIDPRIQIASHPARPEAGYGVYALADIPYGVPVSKTPKTAVLSIRSCALSHRLYPLVKDIDANIALAVALLSEQLLGRVSRFWGYLQSFPEGGADVAMFWQWKGEDGEEALRWLKGTEAEGLMRGSLLGDIEKVYEQIVRPALKEWQPTLEQFRQAYSLISSRAFQVDFWHGVGLVPVADAFNHAEDNNVFMETDFAVCPQCGSLGPCTHPSHKPRHSSPWDEPMTCDMMTYSPITSGQEVFNSYDDKGFSNAQLLVHYGFMLEGNGEDWIKWEGGELEEILSETEAKWDEDRWESVRDAANDLEEEMEDLEALVTPAESEEIDDEEDEDDTCWIDAEGRMSQSLFLHLFTRNMTDSSDIPLLLHLVLSVMRLLSDARPDDHGVLDGIPADVLHMLKNIARDVQTLCSARVAEMYKPDIETSDLAALLDMSQGPRTKLALSYALTERIMIETCSTWWENVATFINLEIV</sequence>
<dbReference type="InterPro" id="IPR050600">
    <property type="entry name" value="SETD3_SETD6_MTase"/>
</dbReference>
<dbReference type="Proteomes" id="UP000076842">
    <property type="component" value="Unassembled WGS sequence"/>
</dbReference>
<dbReference type="GO" id="GO:0016279">
    <property type="term" value="F:protein-lysine N-methyltransferase activity"/>
    <property type="evidence" value="ECO:0007669"/>
    <property type="project" value="TreeGrafter"/>
</dbReference>
<name>A0A165FIE1_9BASI</name>
<dbReference type="PANTHER" id="PTHR13271:SF34">
    <property type="entry name" value="N-LYSINE METHYLTRANSFERASE SETD6"/>
    <property type="match status" value="1"/>
</dbReference>
<dbReference type="PROSITE" id="PS50280">
    <property type="entry name" value="SET"/>
    <property type="match status" value="1"/>
</dbReference>
<dbReference type="InParanoid" id="A0A165FIE1"/>
<keyword evidence="1" id="KW-0175">Coiled coil</keyword>
<dbReference type="EMBL" id="KV423972">
    <property type="protein sequence ID" value="KZT56793.1"/>
    <property type="molecule type" value="Genomic_DNA"/>
</dbReference>
<organism evidence="3 4">
    <name type="scientific">Calocera cornea HHB12733</name>
    <dbReference type="NCBI Taxonomy" id="1353952"/>
    <lineage>
        <taxon>Eukaryota</taxon>
        <taxon>Fungi</taxon>
        <taxon>Dikarya</taxon>
        <taxon>Basidiomycota</taxon>
        <taxon>Agaricomycotina</taxon>
        <taxon>Dacrymycetes</taxon>
        <taxon>Dacrymycetales</taxon>
        <taxon>Dacrymycetaceae</taxon>
        <taxon>Calocera</taxon>
    </lineage>
</organism>
<protein>
    <submittedName>
        <fullName evidence="3">SET domain-containing protein</fullName>
    </submittedName>
</protein>
<dbReference type="AlphaFoldDB" id="A0A165FIE1"/>
<dbReference type="Gene3D" id="3.90.1410.10">
    <property type="entry name" value="set domain protein methyltransferase, domain 1"/>
    <property type="match status" value="1"/>
</dbReference>
<dbReference type="InterPro" id="IPR001214">
    <property type="entry name" value="SET_dom"/>
</dbReference>
<dbReference type="OrthoDB" id="441812at2759"/>
<dbReference type="PANTHER" id="PTHR13271">
    <property type="entry name" value="UNCHARACTERIZED PUTATIVE METHYLTRANSFERASE"/>
    <property type="match status" value="1"/>
</dbReference>
<feature type="domain" description="SET" evidence="2">
    <location>
        <begin position="29"/>
        <end position="271"/>
    </location>
</feature>
<dbReference type="STRING" id="1353952.A0A165FIE1"/>
<keyword evidence="4" id="KW-1185">Reference proteome</keyword>
<reference evidence="3 4" key="1">
    <citation type="journal article" date="2016" name="Mol. Biol. Evol.">
        <title>Comparative Genomics of Early-Diverging Mushroom-Forming Fungi Provides Insights into the Origins of Lignocellulose Decay Capabilities.</title>
        <authorList>
            <person name="Nagy L.G."/>
            <person name="Riley R."/>
            <person name="Tritt A."/>
            <person name="Adam C."/>
            <person name="Daum C."/>
            <person name="Floudas D."/>
            <person name="Sun H."/>
            <person name="Yadav J.S."/>
            <person name="Pangilinan J."/>
            <person name="Larsson K.H."/>
            <person name="Matsuura K."/>
            <person name="Barry K."/>
            <person name="Labutti K."/>
            <person name="Kuo R."/>
            <person name="Ohm R.A."/>
            <person name="Bhattacharya S.S."/>
            <person name="Shirouzu T."/>
            <person name="Yoshinaga Y."/>
            <person name="Martin F.M."/>
            <person name="Grigoriev I.V."/>
            <person name="Hibbett D.S."/>
        </authorList>
    </citation>
    <scope>NUCLEOTIDE SEQUENCE [LARGE SCALE GENOMIC DNA]</scope>
    <source>
        <strain evidence="3 4">HHB12733</strain>
    </source>
</reference>